<keyword evidence="3" id="KW-1133">Transmembrane helix</keyword>
<dbReference type="GO" id="GO:0071555">
    <property type="term" value="P:cell wall organization"/>
    <property type="evidence" value="ECO:0007669"/>
    <property type="project" value="UniProtKB-KW"/>
</dbReference>
<sequence>MAEIAQSLAARGCLRCPLAFKLHALATGQADKLQSGVYEISPAMSAPQIIRMLAEGRQVTVSVTVPEGFTIAQIAPRLVEVGLADEQQCRAAATAQAVEETLKVKLSDGVRSAEGYLFPETYSFTLGTTADQIVGRMVEEFETRFVKGPWQTVPAAARWGNLHEIVTLASLVEKEARLDTERALIAGVLRNRLKRSMRLECDATVLYALG</sequence>
<evidence type="ECO:0000256" key="5">
    <source>
        <dbReference type="ARBA" id="ARBA00023239"/>
    </source>
</evidence>
<evidence type="ECO:0000256" key="3">
    <source>
        <dbReference type="ARBA" id="ARBA00022989"/>
    </source>
</evidence>
<dbReference type="InterPro" id="IPR003770">
    <property type="entry name" value="MLTG-like"/>
</dbReference>
<evidence type="ECO:0000256" key="4">
    <source>
        <dbReference type="ARBA" id="ARBA00023136"/>
    </source>
</evidence>
<name>X0VNQ7_9ZZZZ</name>
<keyword evidence="6" id="KW-0961">Cell wall biogenesis/degradation</keyword>
<keyword evidence="1" id="KW-1003">Cell membrane</keyword>
<evidence type="ECO:0000256" key="2">
    <source>
        <dbReference type="ARBA" id="ARBA00022692"/>
    </source>
</evidence>
<keyword evidence="2" id="KW-0812">Transmembrane</keyword>
<protein>
    <submittedName>
        <fullName evidence="7">Uncharacterized protein</fullName>
    </submittedName>
</protein>
<dbReference type="GO" id="GO:0016829">
    <property type="term" value="F:lyase activity"/>
    <property type="evidence" value="ECO:0007669"/>
    <property type="project" value="UniProtKB-KW"/>
</dbReference>
<dbReference type="NCBIfam" id="TIGR00247">
    <property type="entry name" value="endolytic transglycosylase MltG"/>
    <property type="match status" value="1"/>
</dbReference>
<dbReference type="Pfam" id="PF02618">
    <property type="entry name" value="YceG"/>
    <property type="match status" value="1"/>
</dbReference>
<organism evidence="7">
    <name type="scientific">marine sediment metagenome</name>
    <dbReference type="NCBI Taxonomy" id="412755"/>
    <lineage>
        <taxon>unclassified sequences</taxon>
        <taxon>metagenomes</taxon>
        <taxon>ecological metagenomes</taxon>
    </lineage>
</organism>
<keyword evidence="5" id="KW-0456">Lyase</keyword>
<dbReference type="EMBL" id="BARS01034228">
    <property type="protein sequence ID" value="GAG19890.1"/>
    <property type="molecule type" value="Genomic_DNA"/>
</dbReference>
<evidence type="ECO:0000256" key="6">
    <source>
        <dbReference type="ARBA" id="ARBA00023316"/>
    </source>
</evidence>
<proteinExistence type="predicted"/>
<evidence type="ECO:0000256" key="1">
    <source>
        <dbReference type="ARBA" id="ARBA00022475"/>
    </source>
</evidence>
<accession>X0VNQ7</accession>
<dbReference type="PANTHER" id="PTHR30518:SF2">
    <property type="entry name" value="ENDOLYTIC MUREIN TRANSGLYCOSYLASE"/>
    <property type="match status" value="1"/>
</dbReference>
<feature type="non-terminal residue" evidence="7">
    <location>
        <position position="210"/>
    </location>
</feature>
<keyword evidence="4" id="KW-0472">Membrane</keyword>
<dbReference type="PANTHER" id="PTHR30518">
    <property type="entry name" value="ENDOLYTIC MUREIN TRANSGLYCOSYLASE"/>
    <property type="match status" value="1"/>
</dbReference>
<dbReference type="AlphaFoldDB" id="X0VNQ7"/>
<comment type="caution">
    <text evidence="7">The sequence shown here is derived from an EMBL/GenBank/DDBJ whole genome shotgun (WGS) entry which is preliminary data.</text>
</comment>
<dbReference type="Gene3D" id="3.30.1490.480">
    <property type="entry name" value="Endolytic murein transglycosylase"/>
    <property type="match status" value="1"/>
</dbReference>
<reference evidence="7" key="1">
    <citation type="journal article" date="2014" name="Front. Microbiol.">
        <title>High frequency of phylogenetically diverse reductive dehalogenase-homologous genes in deep subseafloor sedimentary metagenomes.</title>
        <authorList>
            <person name="Kawai M."/>
            <person name="Futagami T."/>
            <person name="Toyoda A."/>
            <person name="Takaki Y."/>
            <person name="Nishi S."/>
            <person name="Hori S."/>
            <person name="Arai W."/>
            <person name="Tsubouchi T."/>
            <person name="Morono Y."/>
            <person name="Uchiyama I."/>
            <person name="Ito T."/>
            <person name="Fujiyama A."/>
            <person name="Inagaki F."/>
            <person name="Takami H."/>
        </authorList>
    </citation>
    <scope>NUCLEOTIDE SEQUENCE</scope>
    <source>
        <strain evidence="7">Expedition CK06-06</strain>
    </source>
</reference>
<gene>
    <name evidence="7" type="ORF">S01H1_52911</name>
</gene>
<evidence type="ECO:0000313" key="7">
    <source>
        <dbReference type="EMBL" id="GAG19890.1"/>
    </source>
</evidence>